<keyword evidence="3" id="KW-1185">Reference proteome</keyword>
<evidence type="ECO:0000313" key="3">
    <source>
        <dbReference type="Proteomes" id="UP000248646"/>
    </source>
</evidence>
<dbReference type="Proteomes" id="UP000248646">
    <property type="component" value="Unassembled WGS sequence"/>
</dbReference>
<dbReference type="InterPro" id="IPR014820">
    <property type="entry name" value="PriCT_1"/>
</dbReference>
<feature type="domain" description="Primase C-terminal 1" evidence="1">
    <location>
        <begin position="266"/>
        <end position="326"/>
    </location>
</feature>
<dbReference type="Pfam" id="PF08708">
    <property type="entry name" value="PriCT_1"/>
    <property type="match status" value="1"/>
</dbReference>
<evidence type="ECO:0000313" key="2">
    <source>
        <dbReference type="EMBL" id="PZX02329.1"/>
    </source>
</evidence>
<dbReference type="AlphaFoldDB" id="A0A2W7MB46"/>
<accession>A0A2W7MB46</accession>
<dbReference type="EMBL" id="QKZI01000013">
    <property type="protein sequence ID" value="PZX02329.1"/>
    <property type="molecule type" value="Genomic_DNA"/>
</dbReference>
<organism evidence="2 3">
    <name type="scientific">Psychrobacillus insolitus</name>
    <dbReference type="NCBI Taxonomy" id="1461"/>
    <lineage>
        <taxon>Bacteria</taxon>
        <taxon>Bacillati</taxon>
        <taxon>Bacillota</taxon>
        <taxon>Bacilli</taxon>
        <taxon>Bacillales</taxon>
        <taxon>Bacillaceae</taxon>
        <taxon>Psychrobacillus</taxon>
    </lineage>
</organism>
<dbReference type="RefSeq" id="WP_111440945.1">
    <property type="nucleotide sequence ID" value="NZ_QKZI01000013.1"/>
</dbReference>
<reference evidence="2 3" key="1">
    <citation type="submission" date="2018-06" db="EMBL/GenBank/DDBJ databases">
        <title>Genomic Encyclopedia of Type Strains, Phase IV (KMG-IV): sequencing the most valuable type-strain genomes for metagenomic binning, comparative biology and taxonomic classification.</title>
        <authorList>
            <person name="Goeker M."/>
        </authorList>
    </citation>
    <scope>NUCLEOTIDE SEQUENCE [LARGE SCALE GENOMIC DNA]</scope>
    <source>
        <strain evidence="2 3">DSM 5</strain>
    </source>
</reference>
<protein>
    <submittedName>
        <fullName evidence="2">Primase-like protein</fullName>
    </submittedName>
</protein>
<evidence type="ECO:0000259" key="1">
    <source>
        <dbReference type="Pfam" id="PF08708"/>
    </source>
</evidence>
<name>A0A2W7MB46_9BACI</name>
<dbReference type="OrthoDB" id="1790977at2"/>
<proteinExistence type="predicted"/>
<comment type="caution">
    <text evidence="2">The sequence shown here is derived from an EMBL/GenBank/DDBJ whole genome shotgun (WGS) entry which is preliminary data.</text>
</comment>
<gene>
    <name evidence="2" type="ORF">C7437_1134</name>
</gene>
<sequence length="502" mass="57273">MKDLSLLFDLILHEGLMKYKKIGSRASLPNRLNEDKTNVRSKKGIVFVTRSKEDLHSSPGVKGYIISSKESVIEDCDTLSHWTPNVFNYGTYTNAHKKYIKGHVETNLQQINTFVVDIDSKEQASTEILTAALDQSIGAPTLILETPKGFQVYFVLDKPLFISNKNEFRGLKVAKRISENIKKSLAKVLHGVDVSCNDFGFFRIPKIENIRWFSKEMTFDFGSLIEWSRRQDDDHGRSLFVVHEHKAIHDVTQEEWFQQLLAARHVKGQAGQIGRDNLLFTLALACYSAGKDEGETFNLLDEVNSSLYAPLKHSEVRKIIVSAYKGRFKGPHSTYIQQLLEEWGSGKEVSIRSSNGWYKFKKARKDRKRSHYDEWETDILAFINEQTSSSTPVFWSTQNQLCEQIGISRSTFNEVVKKSTKIMMKTHGKGCRAQTGLTSVSVLLQCALDYNQTKRATYYASVKLMAEEKDNIIALQLLQETIEKVKNTVIPRVYDLFILNSS</sequence>